<organism evidence="2 3">
    <name type="scientific">Thalictrum thalictroides</name>
    <name type="common">Rue-anemone</name>
    <name type="synonym">Anemone thalictroides</name>
    <dbReference type="NCBI Taxonomy" id="46969"/>
    <lineage>
        <taxon>Eukaryota</taxon>
        <taxon>Viridiplantae</taxon>
        <taxon>Streptophyta</taxon>
        <taxon>Embryophyta</taxon>
        <taxon>Tracheophyta</taxon>
        <taxon>Spermatophyta</taxon>
        <taxon>Magnoliopsida</taxon>
        <taxon>Ranunculales</taxon>
        <taxon>Ranunculaceae</taxon>
        <taxon>Thalictroideae</taxon>
        <taxon>Thalictrum</taxon>
    </lineage>
</organism>
<dbReference type="Proteomes" id="UP000554482">
    <property type="component" value="Unassembled WGS sequence"/>
</dbReference>
<dbReference type="OrthoDB" id="1974046at2759"/>
<comment type="caution">
    <text evidence="2">The sequence shown here is derived from an EMBL/GenBank/DDBJ whole genome shotgun (WGS) entry which is preliminary data.</text>
</comment>
<sequence length="83" mass="8894">MGTSLSSMRNWNDGPYSLRLPLSFVSRQDLSKVPNRAFCLRELAVESTSGGLDPLVDLVRSTALPVAGVAAKAENEGISCDVR</sequence>
<accession>A0A7J6WS93</accession>
<reference evidence="2 3" key="1">
    <citation type="submission" date="2020-06" db="EMBL/GenBank/DDBJ databases">
        <title>Transcriptomic and genomic resources for Thalictrum thalictroides and T. hernandezii: Facilitating candidate gene discovery in an emerging model plant lineage.</title>
        <authorList>
            <person name="Arias T."/>
            <person name="Riano-Pachon D.M."/>
            <person name="Di Stilio V.S."/>
        </authorList>
    </citation>
    <scope>NUCLEOTIDE SEQUENCE [LARGE SCALE GENOMIC DNA]</scope>
    <source>
        <strain evidence="3">cv. WT478/WT964</strain>
        <strain evidence="2">WT478/WT964</strain>
        <tissue evidence="2">Leaves</tissue>
    </source>
</reference>
<proteinExistence type="predicted"/>
<name>A0A7J6WS93_THATH</name>
<gene>
    <name evidence="2" type="ORF">FRX31_011088</name>
    <name evidence="1" type="ORF">FRX31_012450</name>
</gene>
<dbReference type="EMBL" id="JABWDY010012126">
    <property type="protein sequence ID" value="KAF5199325.1"/>
    <property type="molecule type" value="Genomic_DNA"/>
</dbReference>
<evidence type="ECO:0000313" key="3">
    <source>
        <dbReference type="Proteomes" id="UP000554482"/>
    </source>
</evidence>
<dbReference type="EMBL" id="JABWDY010013956">
    <property type="protein sequence ID" value="KAF5197963.1"/>
    <property type="molecule type" value="Genomic_DNA"/>
</dbReference>
<evidence type="ECO:0000313" key="2">
    <source>
        <dbReference type="EMBL" id="KAF5199325.1"/>
    </source>
</evidence>
<evidence type="ECO:0000313" key="1">
    <source>
        <dbReference type="EMBL" id="KAF5197963.1"/>
    </source>
</evidence>
<keyword evidence="3" id="KW-1185">Reference proteome</keyword>
<dbReference type="AlphaFoldDB" id="A0A7J6WS93"/>
<protein>
    <submittedName>
        <fullName evidence="2">Uncharacterized protein</fullName>
    </submittedName>
</protein>